<proteinExistence type="predicted"/>
<evidence type="ECO:0000313" key="2">
    <source>
        <dbReference type="Proteomes" id="UP000824120"/>
    </source>
</evidence>
<sequence length="91" mass="9695">SENWWSFAGCFSLDDGGLGSGGLKCGFTTGFWSGKGVGGLLNVVPAWNWLEMEKKGLVVVTEKWSFGGCFGGVSPENGENEWGLPELDLGF</sequence>
<gene>
    <name evidence="1" type="ORF">H5410_050333</name>
</gene>
<dbReference type="Proteomes" id="UP000824120">
    <property type="component" value="Chromosome 10"/>
</dbReference>
<reference evidence="1 2" key="1">
    <citation type="submission" date="2020-09" db="EMBL/GenBank/DDBJ databases">
        <title>De no assembly of potato wild relative species, Solanum commersonii.</title>
        <authorList>
            <person name="Cho K."/>
        </authorList>
    </citation>
    <scope>NUCLEOTIDE SEQUENCE [LARGE SCALE GENOMIC DNA]</scope>
    <source>
        <strain evidence="1">LZ3.2</strain>
        <tissue evidence="1">Leaf</tissue>
    </source>
</reference>
<evidence type="ECO:0000313" key="1">
    <source>
        <dbReference type="EMBL" id="KAG5579706.1"/>
    </source>
</evidence>
<comment type="caution">
    <text evidence="1">The sequence shown here is derived from an EMBL/GenBank/DDBJ whole genome shotgun (WGS) entry which is preliminary data.</text>
</comment>
<protein>
    <submittedName>
        <fullName evidence="1">Uncharacterized protein</fullName>
    </submittedName>
</protein>
<organism evidence="1 2">
    <name type="scientific">Solanum commersonii</name>
    <name type="common">Commerson's wild potato</name>
    <name type="synonym">Commerson's nightshade</name>
    <dbReference type="NCBI Taxonomy" id="4109"/>
    <lineage>
        <taxon>Eukaryota</taxon>
        <taxon>Viridiplantae</taxon>
        <taxon>Streptophyta</taxon>
        <taxon>Embryophyta</taxon>
        <taxon>Tracheophyta</taxon>
        <taxon>Spermatophyta</taxon>
        <taxon>Magnoliopsida</taxon>
        <taxon>eudicotyledons</taxon>
        <taxon>Gunneridae</taxon>
        <taxon>Pentapetalae</taxon>
        <taxon>asterids</taxon>
        <taxon>lamiids</taxon>
        <taxon>Solanales</taxon>
        <taxon>Solanaceae</taxon>
        <taxon>Solanoideae</taxon>
        <taxon>Solaneae</taxon>
        <taxon>Solanum</taxon>
    </lineage>
</organism>
<dbReference type="AlphaFoldDB" id="A0A9J5WV76"/>
<feature type="non-terminal residue" evidence="1">
    <location>
        <position position="91"/>
    </location>
</feature>
<dbReference type="EMBL" id="JACXVP010000010">
    <property type="protein sequence ID" value="KAG5579706.1"/>
    <property type="molecule type" value="Genomic_DNA"/>
</dbReference>
<keyword evidence="2" id="KW-1185">Reference proteome</keyword>
<name>A0A9J5WV76_SOLCO</name>
<accession>A0A9J5WV76</accession>